<dbReference type="Gene3D" id="3.60.9.10">
    <property type="entry name" value="Aldehyde ferredoxin oxidoreductase, N-terminal domain"/>
    <property type="match status" value="1"/>
</dbReference>
<dbReference type="SUPFAM" id="SSF56228">
    <property type="entry name" value="Aldehyde ferredoxin oxidoreductase, N-terminal domain"/>
    <property type="match status" value="1"/>
</dbReference>
<proteinExistence type="inferred from homology"/>
<evidence type="ECO:0000313" key="8">
    <source>
        <dbReference type="EMBL" id="RLJ65176.1"/>
    </source>
</evidence>
<evidence type="ECO:0000313" key="9">
    <source>
        <dbReference type="Proteomes" id="UP000268908"/>
    </source>
</evidence>
<dbReference type="SUPFAM" id="SSF48310">
    <property type="entry name" value="Aldehyde ferredoxin oxidoreductase, C-terminal domains"/>
    <property type="match status" value="1"/>
</dbReference>
<keyword evidence="5" id="KW-0408">Iron</keyword>
<gene>
    <name evidence="8" type="ORF">DFR35_1832</name>
</gene>
<dbReference type="InterPro" id="IPR036503">
    <property type="entry name" value="Ald_Fedxn_OxRdtase_N_sf"/>
</dbReference>
<dbReference type="Pfam" id="PF02730">
    <property type="entry name" value="AFOR_N"/>
    <property type="match status" value="1"/>
</dbReference>
<evidence type="ECO:0000256" key="5">
    <source>
        <dbReference type="ARBA" id="ARBA00023004"/>
    </source>
</evidence>
<sequence length="688" mass="76614">MGSLKQNELRIDLHPFGYAVHDIAPDAGILGPVDHGWYAYKEDRGVFTFGEGMLATSPIHGARRLVFCGYSPLWETFYISSMGGAAFAFKHVGVNYVRLAGRAERPSILLLNNDGDGPRARLEPIDDFEAIWQGYKAPDGSELLGVFALQQALFDRWGGEYPAKRVRSFVVGPVSAVTPEGTIGSNPVEKGGLNPVADWCGRGGMGSRLLQQHNIVGCIFGGNWEEPHKTTIKDFDPYFVEHFGDRAVKIDKAVTAKYALDPKTGTGGTFGSNYHSMGSKILSFNYRSMYAPKAERLKQHQSFIVDHYLRQFNEETIAHKKFEHCGEPCSVACKKMNGKYKKDYEPYHTLGPQVGVFDQRAAELLNDHADALGFDAIQIGGMLAWIMECVADRLIEPADFGFPPREALRFERFTAERGEFELVGDSMLNARYAMALIDAILADPRAAAFRGGIRAAARELNRQHPDTRPGERAVYLASGTDGCMVPNQYFVPGMGSPMPLMGKYYVFYGPNVLPPEEVGRRNVERMVYELVSDNLGMCRFHRQWTEPLAGEITRGHFGLDTDLKAHHFELARQINALETGKAVPWETERMADMLTNYMRWLVEDGATLEPLNDWLDHDKLEHALVPSTHEGPMGRPDDLAHVAEVKEAALVFWHAIKQGQEHAFAAGPDSIATLMTPARERAHVPENP</sequence>
<dbReference type="Pfam" id="PF01314">
    <property type="entry name" value="AFOR_C"/>
    <property type="match status" value="1"/>
</dbReference>
<dbReference type="GO" id="GO:0016625">
    <property type="term" value="F:oxidoreductase activity, acting on the aldehyde or oxo group of donors, iron-sulfur protein as acceptor"/>
    <property type="evidence" value="ECO:0007669"/>
    <property type="project" value="InterPro"/>
</dbReference>
<dbReference type="GO" id="GO:0009055">
    <property type="term" value="F:electron transfer activity"/>
    <property type="evidence" value="ECO:0007669"/>
    <property type="project" value="InterPro"/>
</dbReference>
<dbReference type="EMBL" id="RCCI01000005">
    <property type="protein sequence ID" value="RLJ65176.1"/>
    <property type="molecule type" value="Genomic_DNA"/>
</dbReference>
<evidence type="ECO:0000256" key="2">
    <source>
        <dbReference type="ARBA" id="ARBA00011032"/>
    </source>
</evidence>
<dbReference type="AlphaFoldDB" id="A0A497XES0"/>
<protein>
    <submittedName>
        <fullName evidence="8">Aldehyde:ferredoxin oxidoreductase</fullName>
    </submittedName>
</protein>
<dbReference type="GO" id="GO:0046872">
    <property type="term" value="F:metal ion binding"/>
    <property type="evidence" value="ECO:0007669"/>
    <property type="project" value="UniProtKB-KW"/>
</dbReference>
<keyword evidence="3" id="KW-0004">4Fe-4S</keyword>
<evidence type="ECO:0000256" key="1">
    <source>
        <dbReference type="ARBA" id="ARBA00001966"/>
    </source>
</evidence>
<accession>A0A497XES0</accession>
<dbReference type="InterPro" id="IPR036021">
    <property type="entry name" value="Tungsten_al_ferr_oxy-like_C"/>
</dbReference>
<keyword evidence="9" id="KW-1185">Reference proteome</keyword>
<evidence type="ECO:0000256" key="4">
    <source>
        <dbReference type="ARBA" id="ARBA00022723"/>
    </source>
</evidence>
<dbReference type="PANTHER" id="PTHR30038:SF7">
    <property type="entry name" value="TUNGSTEN-CONTAINING GLYCERALDEHYDE-3-PHOSPHATE:FERREDOXIN OXIDOREDUCTASE"/>
    <property type="match status" value="1"/>
</dbReference>
<evidence type="ECO:0000256" key="6">
    <source>
        <dbReference type="ARBA" id="ARBA00023014"/>
    </source>
</evidence>
<dbReference type="InterPro" id="IPR013984">
    <property type="entry name" value="Ald_Fedxn_OxRdtase_dom2"/>
</dbReference>
<comment type="caution">
    <text evidence="8">The sequence shown here is derived from an EMBL/GenBank/DDBJ whole genome shotgun (WGS) entry which is preliminary data.</text>
</comment>
<evidence type="ECO:0000259" key="7">
    <source>
        <dbReference type="SMART" id="SM00790"/>
    </source>
</evidence>
<dbReference type="GO" id="GO:0051539">
    <property type="term" value="F:4 iron, 4 sulfur cluster binding"/>
    <property type="evidence" value="ECO:0007669"/>
    <property type="project" value="UniProtKB-KW"/>
</dbReference>
<evidence type="ECO:0000256" key="3">
    <source>
        <dbReference type="ARBA" id="ARBA00022485"/>
    </source>
</evidence>
<name>A0A497XES0_9PROT</name>
<dbReference type="SMART" id="SM00790">
    <property type="entry name" value="AFOR_N"/>
    <property type="match status" value="1"/>
</dbReference>
<organism evidence="8 9">
    <name type="scientific">Sulfurisoma sediminicola</name>
    <dbReference type="NCBI Taxonomy" id="1381557"/>
    <lineage>
        <taxon>Bacteria</taxon>
        <taxon>Pseudomonadati</taxon>
        <taxon>Pseudomonadota</taxon>
        <taxon>Betaproteobacteria</taxon>
        <taxon>Nitrosomonadales</taxon>
        <taxon>Sterolibacteriaceae</taxon>
        <taxon>Sulfurisoma</taxon>
    </lineage>
</organism>
<dbReference type="InterPro" id="IPR051919">
    <property type="entry name" value="W-dependent_AOR"/>
</dbReference>
<reference evidence="8 9" key="1">
    <citation type="submission" date="2018-10" db="EMBL/GenBank/DDBJ databases">
        <title>Genomic Encyclopedia of Type Strains, Phase IV (KMG-IV): sequencing the most valuable type-strain genomes for metagenomic binning, comparative biology and taxonomic classification.</title>
        <authorList>
            <person name="Goeker M."/>
        </authorList>
    </citation>
    <scope>NUCLEOTIDE SEQUENCE [LARGE SCALE GENOMIC DNA]</scope>
    <source>
        <strain evidence="8 9">DSM 26916</strain>
    </source>
</reference>
<comment type="cofactor">
    <cofactor evidence="1">
        <name>[4Fe-4S] cluster</name>
        <dbReference type="ChEBI" id="CHEBI:49883"/>
    </cofactor>
</comment>
<comment type="similarity">
    <text evidence="2">Belongs to the AOR/FOR family.</text>
</comment>
<dbReference type="InterPro" id="IPR001203">
    <property type="entry name" value="OxRdtase_Ald_Fedxn_C"/>
</dbReference>
<dbReference type="Gene3D" id="1.10.569.10">
    <property type="entry name" value="Aldehyde Ferredoxin Oxidoreductase Protein, subunit A, domain 2"/>
    <property type="match status" value="1"/>
</dbReference>
<dbReference type="InterPro" id="IPR013983">
    <property type="entry name" value="Ald_Fedxn_OxRdtase_N"/>
</dbReference>
<keyword evidence="6" id="KW-0411">Iron-sulfur</keyword>
<feature type="domain" description="Aldehyde ferredoxin oxidoreductase N-terminal" evidence="7">
    <location>
        <begin position="4"/>
        <end position="223"/>
    </location>
</feature>
<dbReference type="PANTHER" id="PTHR30038">
    <property type="entry name" value="ALDEHYDE FERREDOXIN OXIDOREDUCTASE"/>
    <property type="match status" value="1"/>
</dbReference>
<keyword evidence="4" id="KW-0479">Metal-binding</keyword>
<dbReference type="Proteomes" id="UP000268908">
    <property type="component" value="Unassembled WGS sequence"/>
</dbReference>
<dbReference type="RefSeq" id="WP_165904825.1">
    <property type="nucleotide sequence ID" value="NZ_BHVV01000008.1"/>
</dbReference>